<keyword evidence="4" id="KW-1185">Reference proteome</keyword>
<evidence type="ECO:0000256" key="2">
    <source>
        <dbReference type="SAM" id="SignalP"/>
    </source>
</evidence>
<name>B6CLZ1_MYCL1</name>
<evidence type="ECO:0000256" key="1">
    <source>
        <dbReference type="SAM" id="MobiDB-lite"/>
    </source>
</evidence>
<dbReference type="PROSITE" id="PS51257">
    <property type="entry name" value="PROKAR_LIPOPROTEIN"/>
    <property type="match status" value="1"/>
</dbReference>
<reference evidence="3 4" key="1">
    <citation type="journal article" date="2008" name="BMC Genomics">
        <title>Deciphering the genetic basis for polyketide variation among mycobacteria producing mycolactones.</title>
        <authorList>
            <person name="Pidot S.J."/>
            <person name="Hong H."/>
            <person name="Seemann T."/>
            <person name="Porter J.L."/>
            <person name="Yip M.J."/>
            <person name="Men A."/>
            <person name="Johnson M."/>
            <person name="Wilson P."/>
            <person name="Davies J.K."/>
            <person name="Leadlay P.F."/>
            <person name="Stinear T.P."/>
        </authorList>
    </citation>
    <scope>NUCLEOTIDE SEQUENCE [LARGE SCALE GENOMIC DNA]</scope>
    <source>
        <strain evidence="3 4">128FXT</strain>
    </source>
</reference>
<dbReference type="AlphaFoldDB" id="B6CLZ1"/>
<dbReference type="EMBL" id="EU271968">
    <property type="protein sequence ID" value="ACA57628.1"/>
    <property type="molecule type" value="Genomic_DNA"/>
</dbReference>
<keyword evidence="3" id="KW-0614">Plasmid</keyword>
<proteinExistence type="predicted"/>
<feature type="chain" id="PRO_5002843513" evidence="2">
    <location>
        <begin position="29"/>
        <end position="372"/>
    </location>
</feature>
<evidence type="ECO:0000313" key="4">
    <source>
        <dbReference type="Proteomes" id="UP000011157"/>
    </source>
</evidence>
<reference evidence="4" key="2">
    <citation type="journal article" date="2013" name="J. Bacteriol.">
        <title>Complete Genome Sequence of the Frog Pathogen Mycobacterium ulcerans Ecovar Liflandii.</title>
        <authorList>
            <person name="Tobias N.J."/>
            <person name="Doig K.D."/>
            <person name="Medema M.H."/>
            <person name="Chen H."/>
            <person name="Haring V."/>
            <person name="Moore R."/>
            <person name="Seemann T."/>
            <person name="Stinear T.P."/>
        </authorList>
    </citation>
    <scope>NUCLEOTIDE SEQUENCE</scope>
    <source>
        <strain evidence="4">128FXT</strain>
    </source>
</reference>
<feature type="region of interest" description="Disordered" evidence="1">
    <location>
        <begin position="338"/>
        <end position="372"/>
    </location>
</feature>
<keyword evidence="2" id="KW-0732">Signal</keyword>
<feature type="compositionally biased region" description="Low complexity" evidence="1">
    <location>
        <begin position="38"/>
        <end position="54"/>
    </location>
</feature>
<keyword evidence="3" id="KW-0449">Lipoprotein</keyword>
<dbReference type="Proteomes" id="UP000011157">
    <property type="component" value="Plasmid pMUM002"/>
</dbReference>
<dbReference type="HOGENOM" id="CLU_743588_0_0_11"/>
<feature type="region of interest" description="Disordered" evidence="1">
    <location>
        <begin position="37"/>
        <end position="78"/>
    </location>
</feature>
<protein>
    <submittedName>
        <fullName evidence="3">Lipoprotein</fullName>
    </submittedName>
</protein>
<geneLocation type="plasmid" evidence="3 4">
    <name>pMUM002</name>
</geneLocation>
<evidence type="ECO:0000313" key="3">
    <source>
        <dbReference type="EMBL" id="ACA57628.1"/>
    </source>
</evidence>
<feature type="signal peptide" evidence="2">
    <location>
        <begin position="1"/>
        <end position="28"/>
    </location>
</feature>
<organism evidence="3 4">
    <name type="scientific">Mycobacterium liflandii (strain 128FXT)</name>
    <dbReference type="NCBI Taxonomy" id="459424"/>
    <lineage>
        <taxon>Bacteria</taxon>
        <taxon>Bacillati</taxon>
        <taxon>Actinomycetota</taxon>
        <taxon>Actinomycetes</taxon>
        <taxon>Mycobacteriales</taxon>
        <taxon>Mycobacteriaceae</taxon>
        <taxon>Mycobacterium</taxon>
        <taxon>Mycobacterium ulcerans group</taxon>
    </lineage>
</organism>
<dbReference type="InterPro" id="IPR019648">
    <property type="entry name" value="YebY"/>
</dbReference>
<feature type="compositionally biased region" description="Polar residues" evidence="1">
    <location>
        <begin position="349"/>
        <end position="362"/>
    </location>
</feature>
<gene>
    <name evidence="3" type="ordered locus">MULP_076</name>
</gene>
<dbReference type="Pfam" id="PF10709">
    <property type="entry name" value="DUF2511"/>
    <property type="match status" value="2"/>
</dbReference>
<accession>B6CLZ1</accession>
<dbReference type="KEGG" id="mli:MULP_076"/>
<sequence length="372" mass="39627">MNLPTRRGRSRIHARTAIGSTVAALAMATVGCSSDSDVAATSMAPSSSSTGVSARQSTTASVPAQDRPTGYVSRKTWTDGPWPLTIDEAVLDCQGDSLVTITANESTYALNSAAYSQTELPDYAPAIGAHDPDKPGSYLDAGPLIERGLALCGTPATTSTPISGSNRPAGLVERKTWTDGRWPFTVDSATLFCTKAAGPQSERVTVVANHEMYALNGTAQDANLWPAFDPIWRDDPIAPGMKINIGPMIERGLALCEGRQEPAPRTQWQLISCRRNAAASVAETRRTRGICPCISQPTNTRLPPRLSSPPPPCKTCFTKSRSATPTQRPIRALAATPTWCRTPGPTAPRSISYTQRRPQTSHGDLFATPGNP</sequence>